<proteinExistence type="predicted"/>
<dbReference type="Pfam" id="PF02613">
    <property type="entry name" value="Nitrate_red_del"/>
    <property type="match status" value="1"/>
</dbReference>
<keyword evidence="1" id="KW-0143">Chaperone</keyword>
<dbReference type="InterPro" id="IPR036411">
    <property type="entry name" value="TorD-like_sf"/>
</dbReference>
<dbReference type="Gene3D" id="1.10.3480.10">
    <property type="entry name" value="TorD-like"/>
    <property type="match status" value="1"/>
</dbReference>
<evidence type="ECO:0000313" key="3">
    <source>
        <dbReference type="Proteomes" id="UP000272464"/>
    </source>
</evidence>
<keyword evidence="3" id="KW-1185">Reference proteome</keyword>
<name>A0A3S1B958_9BACL</name>
<gene>
    <name evidence="2" type="ORF">EJP77_06725</name>
</gene>
<dbReference type="PANTHER" id="PTHR34227:SF1">
    <property type="entry name" value="DIMETHYL SULFOXIDE REDUCTASE CHAPERONE-RELATED"/>
    <property type="match status" value="1"/>
</dbReference>
<dbReference type="Proteomes" id="UP000272464">
    <property type="component" value="Unassembled WGS sequence"/>
</dbReference>
<dbReference type="InterPro" id="IPR050289">
    <property type="entry name" value="TorD/DmsD_chaperones"/>
</dbReference>
<evidence type="ECO:0000256" key="1">
    <source>
        <dbReference type="ARBA" id="ARBA00023186"/>
    </source>
</evidence>
<protein>
    <recommendedName>
        <fullName evidence="4">Dehydrogenase</fullName>
    </recommendedName>
</protein>
<dbReference type="InterPro" id="IPR020945">
    <property type="entry name" value="DMSO/NO3_reduct_chaperone"/>
</dbReference>
<dbReference type="OrthoDB" id="9795302at2"/>
<evidence type="ECO:0008006" key="4">
    <source>
        <dbReference type="Google" id="ProtNLM"/>
    </source>
</evidence>
<comment type="caution">
    <text evidence="2">The sequence shown here is derived from an EMBL/GenBank/DDBJ whole genome shotgun (WGS) entry which is preliminary data.</text>
</comment>
<dbReference type="EMBL" id="RZNX01000002">
    <property type="protein sequence ID" value="RUT33782.1"/>
    <property type="molecule type" value="Genomic_DNA"/>
</dbReference>
<organism evidence="2 3">
    <name type="scientific">Paenibacillus zeisoli</name>
    <dbReference type="NCBI Taxonomy" id="2496267"/>
    <lineage>
        <taxon>Bacteria</taxon>
        <taxon>Bacillati</taxon>
        <taxon>Bacillota</taxon>
        <taxon>Bacilli</taxon>
        <taxon>Bacillales</taxon>
        <taxon>Paenibacillaceae</taxon>
        <taxon>Paenibacillus</taxon>
    </lineage>
</organism>
<evidence type="ECO:0000313" key="2">
    <source>
        <dbReference type="EMBL" id="RUT33782.1"/>
    </source>
</evidence>
<dbReference type="AlphaFoldDB" id="A0A3S1B958"/>
<sequence length="232" mass="26748">MSGNGVTASEEQMLWLERRGWVYQLLVDFLRREPRLSLVAQYRREGKLKGPVISGEGARMLKSYLDSIEERKLRQVCYEEADEYTRLFVGSQAVLPFTEGVFRARQEGLEALRQTSGLGTVYCECGVVFNKLHNERDDHMAIELEFMSVLADRMLVAGCVRNKCTELADMQLWFLESHLLQWAPAFAEALQREARTPLYQGLSVLMSEFLPRDLEMLRSWRTAQSRRTLIGS</sequence>
<dbReference type="SUPFAM" id="SSF89155">
    <property type="entry name" value="TorD-like"/>
    <property type="match status" value="1"/>
</dbReference>
<accession>A0A3S1B958</accession>
<reference evidence="2 3" key="1">
    <citation type="submission" date="2018-12" db="EMBL/GenBank/DDBJ databases">
        <authorList>
            <person name="Sun L."/>
            <person name="Chen Z."/>
        </authorList>
    </citation>
    <scope>NUCLEOTIDE SEQUENCE [LARGE SCALE GENOMIC DNA]</scope>
    <source>
        <strain evidence="2 3">3-5-3</strain>
    </source>
</reference>
<dbReference type="PANTHER" id="PTHR34227">
    <property type="entry name" value="CHAPERONE PROTEIN YCDY"/>
    <property type="match status" value="1"/>
</dbReference>